<accession>A0A845EX66</accession>
<dbReference type="EC" id="2.7.1.2" evidence="2"/>
<dbReference type="PROSITE" id="PS01125">
    <property type="entry name" value="ROK"/>
    <property type="match status" value="1"/>
</dbReference>
<dbReference type="EMBL" id="WMEY01000002">
    <property type="protein sequence ID" value="MYL63103.1"/>
    <property type="molecule type" value="Genomic_DNA"/>
</dbReference>
<dbReference type="GO" id="GO:0004340">
    <property type="term" value="F:glucokinase activity"/>
    <property type="evidence" value="ECO:0007669"/>
    <property type="project" value="UniProtKB-EC"/>
</dbReference>
<evidence type="ECO:0000256" key="6">
    <source>
        <dbReference type="ARBA" id="ARBA00022777"/>
    </source>
</evidence>
<dbReference type="GO" id="GO:0005737">
    <property type="term" value="C:cytoplasm"/>
    <property type="evidence" value="ECO:0007669"/>
    <property type="project" value="InterPro"/>
</dbReference>
<dbReference type="InterPro" id="IPR004654">
    <property type="entry name" value="ROK_glcA"/>
</dbReference>
<comment type="caution">
    <text evidence="9">The sequence shown here is derived from an EMBL/GenBank/DDBJ whole genome shotgun (WGS) entry which is preliminary data.</text>
</comment>
<name>A0A845EX66_9BACL</name>
<dbReference type="AlphaFoldDB" id="A0A845EX66"/>
<dbReference type="Proteomes" id="UP000447833">
    <property type="component" value="Unassembled WGS sequence"/>
</dbReference>
<evidence type="ECO:0000313" key="9">
    <source>
        <dbReference type="EMBL" id="MYL63103.1"/>
    </source>
</evidence>
<keyword evidence="7" id="KW-0067">ATP-binding</keyword>
<evidence type="ECO:0000256" key="3">
    <source>
        <dbReference type="ARBA" id="ARBA00014701"/>
    </source>
</evidence>
<sequence length="323" mass="34607">MKEEKWFIGVDLGGTTIKLAFLDYYGEIKKKWEIPTDKSEAGRHITMHIARAIDDKMEEMELAKEKFAGIGMGAPGFIEMETGFIYHAVNIGWRNFPLKDKLEVETGLPVIIDNDANIAALGEMWRGAGDGARDLLCVTLGTGVGGGIITNGTIIHGTNGMAGEIGHITSVPEAGASCNCGKTGCLETVASATGIVRIAMENLTSNQESVLYHTYKEQNQLTSRDIFEAAEANDSYAEEVVEKVTFYLGLAIANLANALNPSKIVIGGGVSKAGEALLKPLKHQFEKYALPRVKEGSDFAIATLGNDAGVIGGAWLVKTKLVK</sequence>
<protein>
    <recommendedName>
        <fullName evidence="3">Glucokinase</fullName>
        <ecNumber evidence="2">2.7.1.2</ecNumber>
    </recommendedName>
    <alternativeName>
        <fullName evidence="8">Glucose kinase</fullName>
    </alternativeName>
</protein>
<keyword evidence="4 9" id="KW-0808">Transferase</keyword>
<organism evidence="9 10">
    <name type="scientific">Guptibacillus hwajinpoensis</name>
    <dbReference type="NCBI Taxonomy" id="208199"/>
    <lineage>
        <taxon>Bacteria</taxon>
        <taxon>Bacillati</taxon>
        <taxon>Bacillota</taxon>
        <taxon>Bacilli</taxon>
        <taxon>Bacillales</taxon>
        <taxon>Guptibacillaceae</taxon>
        <taxon>Guptibacillus</taxon>
    </lineage>
</organism>
<dbReference type="InterPro" id="IPR000600">
    <property type="entry name" value="ROK"/>
</dbReference>
<dbReference type="NCBIfam" id="TIGR00744">
    <property type="entry name" value="ROK_glcA_fam"/>
    <property type="match status" value="1"/>
</dbReference>
<evidence type="ECO:0000256" key="8">
    <source>
        <dbReference type="ARBA" id="ARBA00032386"/>
    </source>
</evidence>
<dbReference type="InterPro" id="IPR043129">
    <property type="entry name" value="ATPase_NBD"/>
</dbReference>
<dbReference type="CDD" id="cd24062">
    <property type="entry name" value="ASKHA_NBD_ROK_BsGLK-like"/>
    <property type="match status" value="1"/>
</dbReference>
<dbReference type="PANTHER" id="PTHR18964:SF149">
    <property type="entry name" value="BIFUNCTIONAL UDP-N-ACETYLGLUCOSAMINE 2-EPIMERASE_N-ACETYLMANNOSAMINE KINASE"/>
    <property type="match status" value="1"/>
</dbReference>
<dbReference type="InterPro" id="IPR049874">
    <property type="entry name" value="ROK_cs"/>
</dbReference>
<keyword evidence="6 9" id="KW-0418">Kinase</keyword>
<dbReference type="PANTHER" id="PTHR18964">
    <property type="entry name" value="ROK (REPRESSOR, ORF, KINASE) FAMILY"/>
    <property type="match status" value="1"/>
</dbReference>
<dbReference type="Pfam" id="PF00480">
    <property type="entry name" value="ROK"/>
    <property type="match status" value="1"/>
</dbReference>
<reference evidence="9 10" key="1">
    <citation type="submission" date="2019-11" db="EMBL/GenBank/DDBJ databases">
        <title>Genome sequences of 17 halophilic strains isolated from different environments.</title>
        <authorList>
            <person name="Furrow R.E."/>
        </authorList>
    </citation>
    <scope>NUCLEOTIDE SEQUENCE [LARGE SCALE GENOMIC DNA]</scope>
    <source>
        <strain evidence="9 10">22506_14_FS</strain>
    </source>
</reference>
<proteinExistence type="inferred from homology"/>
<evidence type="ECO:0000256" key="7">
    <source>
        <dbReference type="ARBA" id="ARBA00022840"/>
    </source>
</evidence>
<gene>
    <name evidence="9" type="ORF">GLW07_07015</name>
</gene>
<dbReference type="GO" id="GO:0005524">
    <property type="term" value="F:ATP binding"/>
    <property type="evidence" value="ECO:0007669"/>
    <property type="project" value="UniProtKB-KW"/>
</dbReference>
<evidence type="ECO:0000256" key="1">
    <source>
        <dbReference type="ARBA" id="ARBA00006479"/>
    </source>
</evidence>
<evidence type="ECO:0000256" key="2">
    <source>
        <dbReference type="ARBA" id="ARBA00012323"/>
    </source>
</evidence>
<dbReference type="Gene3D" id="3.30.420.40">
    <property type="match status" value="2"/>
</dbReference>
<dbReference type="GO" id="GO:0006096">
    <property type="term" value="P:glycolytic process"/>
    <property type="evidence" value="ECO:0007669"/>
    <property type="project" value="InterPro"/>
</dbReference>
<evidence type="ECO:0000256" key="4">
    <source>
        <dbReference type="ARBA" id="ARBA00022679"/>
    </source>
</evidence>
<keyword evidence="5" id="KW-0547">Nucleotide-binding</keyword>
<dbReference type="SUPFAM" id="SSF53067">
    <property type="entry name" value="Actin-like ATPase domain"/>
    <property type="match status" value="1"/>
</dbReference>
<comment type="similarity">
    <text evidence="1">Belongs to the ROK (NagC/XylR) family.</text>
</comment>
<evidence type="ECO:0000313" key="10">
    <source>
        <dbReference type="Proteomes" id="UP000447833"/>
    </source>
</evidence>
<evidence type="ECO:0000256" key="5">
    <source>
        <dbReference type="ARBA" id="ARBA00022741"/>
    </source>
</evidence>